<evidence type="ECO:0000256" key="1">
    <source>
        <dbReference type="SAM" id="MobiDB-lite"/>
    </source>
</evidence>
<keyword evidence="2" id="KW-1133">Transmembrane helix</keyword>
<protein>
    <recommendedName>
        <fullName evidence="7">Acyltransferase</fullName>
    </recommendedName>
</protein>
<dbReference type="Pfam" id="PF19040">
    <property type="entry name" value="SGNH"/>
    <property type="match status" value="1"/>
</dbReference>
<dbReference type="InterPro" id="IPR043968">
    <property type="entry name" value="SGNH"/>
</dbReference>
<feature type="transmembrane region" description="Helical" evidence="2">
    <location>
        <begin position="224"/>
        <end position="244"/>
    </location>
</feature>
<accession>A0A0W8I3K5</accession>
<dbReference type="PANTHER" id="PTHR23028">
    <property type="entry name" value="ACETYLTRANSFERASE"/>
    <property type="match status" value="1"/>
</dbReference>
<dbReference type="GO" id="GO:0016020">
    <property type="term" value="C:membrane"/>
    <property type="evidence" value="ECO:0007669"/>
    <property type="project" value="TreeGrafter"/>
</dbReference>
<sequence>MSTDLEAPLTRRRARALHAARHALRVPPVPRDFRSDIEGLRALAVLAVMLWHAGVPLPGGFVGVDVFFVVSGFLMTSLLLEEGRARGRIDLGRFYARRARRLLPAALAALAGTALLTVLFLPRGRWGEVGGDLLASATYVVNWRMAWRSVDYLDLERAPSPLQHYWSLSVEEQFYLVWPVVLLLVLVYAAGRARVFSTLTWVLTLGLLTGSLLVSWRWTLEEPAAYFVTPTRVHELMLGAVVALGARAWPRLPRAVAAALGWLGLGLVGVAFVVITAQTPFPGLWALLPTVGVALVLVAGPAAGGLGPVALLRARPLQWVGRLSYSLYLWHWPFVAVAAEMVHVGRGGPDTLPVHWGLLAVGLSVLPAWWSFALVEDPVRRHGRVLAARLPPGVVVRRTLRLGVNCTLAGAALGLALLLAAPQSETEQAARWRTPDVVEQLRSPVGADTLAVGVDDPAPAEAGGGTGPVVAASAGSGASDVLGEPPPVVQIPERVGDLAVPLQQVPDDVPVLEPEECFVALGGTRVGVCEGGDPEGEVTVALIGDSHAGMWMTAMDAIGRDRGWRVLAMTKSSCPPARGLVVERSGQAGDYRQCTRWQQRLDEALVRESPDVVLLSSASYGTTGDEKVAAGLGARIDMLLEEGMRPALVRDVPRAPFDVPACLLENEDDVPRCAFDREQGLATSGTGHDLLAEQRPGLPVLDLTDAVCPGRTCSPIVGEVVVWRDSNHLSATYVRSLRDVVEEQVSPVVLADRLGEAVRSGVAVGTGR</sequence>
<keyword evidence="2" id="KW-0812">Transmembrane</keyword>
<dbReference type="Proteomes" id="UP000054837">
    <property type="component" value="Unassembled WGS sequence"/>
</dbReference>
<feature type="transmembrane region" description="Helical" evidence="2">
    <location>
        <begin position="323"/>
        <end position="342"/>
    </location>
</feature>
<dbReference type="RefSeq" id="WP_058892022.1">
    <property type="nucleotide sequence ID" value="NZ_LQBL01000030.1"/>
</dbReference>
<dbReference type="OrthoDB" id="3404679at2"/>
<reference evidence="5 6" key="1">
    <citation type="submission" date="2015-12" db="EMBL/GenBank/DDBJ databases">
        <title>Serinicoccus chungangenesis strain CD08_5 genome sequencing and assembly.</title>
        <authorList>
            <person name="Chander A.M."/>
            <person name="Kaur G."/>
            <person name="Nair G.R."/>
            <person name="Dhawan D.K."/>
            <person name="Kochhar R.K."/>
            <person name="Mayilraj S."/>
            <person name="Bhadada S.K."/>
        </authorList>
    </citation>
    <scope>NUCLEOTIDE SEQUENCE [LARGE SCALE GENOMIC DNA]</scope>
    <source>
        <strain evidence="5 6">CD08_5</strain>
    </source>
</reference>
<dbReference type="STRING" id="767452.AVL62_14265"/>
<gene>
    <name evidence="5" type="ORF">AVL62_14265</name>
</gene>
<evidence type="ECO:0008006" key="7">
    <source>
        <dbReference type="Google" id="ProtNLM"/>
    </source>
</evidence>
<feature type="transmembrane region" description="Helical" evidence="2">
    <location>
        <begin position="174"/>
        <end position="191"/>
    </location>
</feature>
<dbReference type="Pfam" id="PF01757">
    <property type="entry name" value="Acyl_transf_3"/>
    <property type="match status" value="1"/>
</dbReference>
<dbReference type="AlphaFoldDB" id="A0A0W8I3K5"/>
<feature type="transmembrane region" description="Helical" evidence="2">
    <location>
        <begin position="61"/>
        <end position="80"/>
    </location>
</feature>
<dbReference type="GO" id="GO:0009103">
    <property type="term" value="P:lipopolysaccharide biosynthetic process"/>
    <property type="evidence" value="ECO:0007669"/>
    <property type="project" value="TreeGrafter"/>
</dbReference>
<feature type="region of interest" description="Disordered" evidence="1">
    <location>
        <begin position="454"/>
        <end position="484"/>
    </location>
</feature>
<feature type="transmembrane region" description="Helical" evidence="2">
    <location>
        <begin position="402"/>
        <end position="421"/>
    </location>
</feature>
<keyword evidence="6" id="KW-1185">Reference proteome</keyword>
<evidence type="ECO:0000259" key="3">
    <source>
        <dbReference type="Pfam" id="PF01757"/>
    </source>
</evidence>
<feature type="domain" description="SGNH" evidence="4">
    <location>
        <begin position="526"/>
        <end position="742"/>
    </location>
</feature>
<evidence type="ECO:0000256" key="2">
    <source>
        <dbReference type="SAM" id="Phobius"/>
    </source>
</evidence>
<dbReference type="InterPro" id="IPR002656">
    <property type="entry name" value="Acyl_transf_3_dom"/>
</dbReference>
<proteinExistence type="predicted"/>
<feature type="transmembrane region" description="Helical" evidence="2">
    <location>
        <begin position="101"/>
        <end position="121"/>
    </location>
</feature>
<feature type="transmembrane region" description="Helical" evidence="2">
    <location>
        <begin position="256"/>
        <end position="277"/>
    </location>
</feature>
<feature type="domain" description="Acyltransferase 3" evidence="3">
    <location>
        <begin position="36"/>
        <end position="370"/>
    </location>
</feature>
<feature type="transmembrane region" description="Helical" evidence="2">
    <location>
        <begin position="354"/>
        <end position="375"/>
    </location>
</feature>
<dbReference type="GO" id="GO:0016747">
    <property type="term" value="F:acyltransferase activity, transferring groups other than amino-acyl groups"/>
    <property type="evidence" value="ECO:0007669"/>
    <property type="project" value="InterPro"/>
</dbReference>
<evidence type="ECO:0000313" key="5">
    <source>
        <dbReference type="EMBL" id="KUG52486.1"/>
    </source>
</evidence>
<feature type="transmembrane region" description="Helical" evidence="2">
    <location>
        <begin position="198"/>
        <end position="218"/>
    </location>
</feature>
<feature type="transmembrane region" description="Helical" evidence="2">
    <location>
        <begin position="283"/>
        <end position="311"/>
    </location>
</feature>
<feature type="compositionally biased region" description="Low complexity" evidence="1">
    <location>
        <begin position="468"/>
        <end position="480"/>
    </location>
</feature>
<keyword evidence="2" id="KW-0472">Membrane</keyword>
<dbReference type="PANTHER" id="PTHR23028:SF53">
    <property type="entry name" value="ACYL_TRANSF_3 DOMAIN-CONTAINING PROTEIN"/>
    <property type="match status" value="1"/>
</dbReference>
<comment type="caution">
    <text evidence="5">The sequence shown here is derived from an EMBL/GenBank/DDBJ whole genome shotgun (WGS) entry which is preliminary data.</text>
</comment>
<organism evidence="5 6">
    <name type="scientific">Serinicoccus chungangensis</name>
    <dbReference type="NCBI Taxonomy" id="767452"/>
    <lineage>
        <taxon>Bacteria</taxon>
        <taxon>Bacillati</taxon>
        <taxon>Actinomycetota</taxon>
        <taxon>Actinomycetes</taxon>
        <taxon>Micrococcales</taxon>
        <taxon>Ornithinimicrobiaceae</taxon>
        <taxon>Serinicoccus</taxon>
    </lineage>
</organism>
<dbReference type="EMBL" id="LQBL01000030">
    <property type="protein sequence ID" value="KUG52486.1"/>
    <property type="molecule type" value="Genomic_DNA"/>
</dbReference>
<evidence type="ECO:0000313" key="6">
    <source>
        <dbReference type="Proteomes" id="UP000054837"/>
    </source>
</evidence>
<name>A0A0W8I3K5_9MICO</name>
<evidence type="ECO:0000259" key="4">
    <source>
        <dbReference type="Pfam" id="PF19040"/>
    </source>
</evidence>
<dbReference type="InterPro" id="IPR050879">
    <property type="entry name" value="Acyltransferase_3"/>
</dbReference>